<dbReference type="InterPro" id="IPR020476">
    <property type="entry name" value="Nudix_hydrolase"/>
</dbReference>
<dbReference type="InterPro" id="IPR000086">
    <property type="entry name" value="NUDIX_hydrolase_dom"/>
</dbReference>
<dbReference type="AlphaFoldDB" id="A0A327N5M8"/>
<gene>
    <name evidence="6" type="ORF">DOZ80_15490</name>
</gene>
<evidence type="ECO:0000256" key="4">
    <source>
        <dbReference type="RuleBase" id="RU003476"/>
    </source>
</evidence>
<evidence type="ECO:0000313" key="7">
    <source>
        <dbReference type="Proteomes" id="UP000249493"/>
    </source>
</evidence>
<dbReference type="Gene3D" id="3.90.79.10">
    <property type="entry name" value="Nucleoside Triphosphate Pyrophosphohydrolase"/>
    <property type="match status" value="1"/>
</dbReference>
<keyword evidence="2 4" id="KW-0378">Hydrolase</keyword>
<dbReference type="CDD" id="cd04685">
    <property type="entry name" value="NUDIX_Hydrolase"/>
    <property type="match status" value="1"/>
</dbReference>
<accession>A0A327N5M8</accession>
<comment type="cofactor">
    <cofactor evidence="1">
        <name>Mg(2+)</name>
        <dbReference type="ChEBI" id="CHEBI:18420"/>
    </cofactor>
</comment>
<keyword evidence="3" id="KW-0460">Magnesium</keyword>
<dbReference type="InterPro" id="IPR015797">
    <property type="entry name" value="NUDIX_hydrolase-like_dom_sf"/>
</dbReference>
<evidence type="ECO:0000313" key="6">
    <source>
        <dbReference type="EMBL" id="RAI69534.1"/>
    </source>
</evidence>
<reference evidence="6 7" key="1">
    <citation type="submission" date="2018-06" db="EMBL/GenBank/DDBJ databases">
        <authorList>
            <person name="Zhirakovskaya E."/>
        </authorList>
    </citation>
    <scope>NUCLEOTIDE SEQUENCE [LARGE SCALE GENOMIC DNA]</scope>
    <source>
        <strain evidence="6 7">LY3</strain>
    </source>
</reference>
<dbReference type="PANTHER" id="PTHR43046:SF12">
    <property type="entry name" value="GDP-MANNOSE MANNOSYL HYDROLASE"/>
    <property type="match status" value="1"/>
</dbReference>
<comment type="similarity">
    <text evidence="4">Belongs to the Nudix hydrolase family.</text>
</comment>
<dbReference type="Proteomes" id="UP000249493">
    <property type="component" value="Unassembled WGS sequence"/>
</dbReference>
<dbReference type="PROSITE" id="PS51462">
    <property type="entry name" value="NUDIX"/>
    <property type="match status" value="1"/>
</dbReference>
<dbReference type="Pfam" id="PF00293">
    <property type="entry name" value="NUDIX"/>
    <property type="match status" value="1"/>
</dbReference>
<proteinExistence type="inferred from homology"/>
<evidence type="ECO:0000256" key="1">
    <source>
        <dbReference type="ARBA" id="ARBA00001946"/>
    </source>
</evidence>
<dbReference type="GO" id="GO:0016787">
    <property type="term" value="F:hydrolase activity"/>
    <property type="evidence" value="ECO:0007669"/>
    <property type="project" value="UniProtKB-KW"/>
</dbReference>
<dbReference type="InterPro" id="IPR020084">
    <property type="entry name" value="NUDIX_hydrolase_CS"/>
</dbReference>
<dbReference type="SUPFAM" id="SSF55811">
    <property type="entry name" value="Nudix"/>
    <property type="match status" value="1"/>
</dbReference>
<protein>
    <submittedName>
        <fullName evidence="6">DNA mismatch repair protein MutT</fullName>
    </submittedName>
</protein>
<evidence type="ECO:0000256" key="2">
    <source>
        <dbReference type="ARBA" id="ARBA00022801"/>
    </source>
</evidence>
<evidence type="ECO:0000259" key="5">
    <source>
        <dbReference type="PROSITE" id="PS51462"/>
    </source>
</evidence>
<dbReference type="PRINTS" id="PR00502">
    <property type="entry name" value="NUDIXFAMILY"/>
</dbReference>
<dbReference type="PROSITE" id="PS00893">
    <property type="entry name" value="NUDIX_BOX"/>
    <property type="match status" value="1"/>
</dbReference>
<dbReference type="PANTHER" id="PTHR43046">
    <property type="entry name" value="GDP-MANNOSE MANNOSYL HYDROLASE"/>
    <property type="match status" value="1"/>
</dbReference>
<evidence type="ECO:0000256" key="3">
    <source>
        <dbReference type="ARBA" id="ARBA00022842"/>
    </source>
</evidence>
<name>A0A327N5M8_PSEFL</name>
<organism evidence="6 7">
    <name type="scientific">Pseudomonas fluorescens</name>
    <dbReference type="NCBI Taxonomy" id="294"/>
    <lineage>
        <taxon>Bacteria</taxon>
        <taxon>Pseudomonadati</taxon>
        <taxon>Pseudomonadota</taxon>
        <taxon>Gammaproteobacteria</taxon>
        <taxon>Pseudomonadales</taxon>
        <taxon>Pseudomonadaceae</taxon>
        <taxon>Pseudomonas</taxon>
    </lineage>
</organism>
<feature type="domain" description="Nudix hydrolase" evidence="5">
    <location>
        <begin position="3"/>
        <end position="148"/>
    </location>
</feature>
<sequence>MPRRRSASRILLVSPSHRLLLFKIHYKTGALAGMSYWATPGGGLKGDESFEAAAVRELYEETGLDVHSVGRCMARKEFLWQMPDGEHVLAVENYYVVNAGSEHYSTTRWSLQERDAVCEIRWWSESELMSSTEEILPPDLPILFGQALLMSPPKSG</sequence>
<dbReference type="RefSeq" id="WP_111283996.1">
    <property type="nucleotide sequence ID" value="NZ_QLIN01000005.1"/>
</dbReference>
<comment type="caution">
    <text evidence="6">The sequence shown here is derived from an EMBL/GenBank/DDBJ whole genome shotgun (WGS) entry which is preliminary data.</text>
</comment>
<dbReference type="EMBL" id="QLIN01000005">
    <property type="protein sequence ID" value="RAI69534.1"/>
    <property type="molecule type" value="Genomic_DNA"/>
</dbReference>